<dbReference type="InParanoid" id="A0A1Y1K2K0"/>
<dbReference type="EMBL" id="VVIM01000009">
    <property type="protein sequence ID" value="KAB0793289.1"/>
    <property type="molecule type" value="Genomic_DNA"/>
</dbReference>
<accession>A0A1Y1K2K0</accession>
<evidence type="ECO:0000313" key="2">
    <source>
        <dbReference type="EMBL" id="JAV53845.1"/>
    </source>
</evidence>
<dbReference type="Pfam" id="PF06585">
    <property type="entry name" value="JHBP"/>
    <property type="match status" value="1"/>
</dbReference>
<evidence type="ECO:0000256" key="1">
    <source>
        <dbReference type="SAM" id="SignalP"/>
    </source>
</evidence>
<evidence type="ECO:0000313" key="3">
    <source>
        <dbReference type="EMBL" id="KAB0793289.1"/>
    </source>
</evidence>
<proteinExistence type="predicted"/>
<reference evidence="2" key="1">
    <citation type="journal article" date="2016" name="Sci. Rep.">
        <title>Molecular characterization of firefly nuptial gifts: a multi-omics approach sheds light on postcopulatory sexual selection.</title>
        <authorList>
            <person name="Al-Wathiqui N."/>
            <person name="Fallon T.R."/>
            <person name="South A."/>
            <person name="Weng J.K."/>
            <person name="Lewis S.M."/>
        </authorList>
    </citation>
    <scope>NUCLEOTIDE SEQUENCE</scope>
</reference>
<gene>
    <name evidence="3" type="ORF">PPYR_12909</name>
</gene>
<reference evidence="3 4" key="2">
    <citation type="journal article" date="2018" name="Elife">
        <title>Firefly genomes illuminate parallel origins of bioluminescence in beetles.</title>
        <authorList>
            <person name="Fallon T.R."/>
            <person name="Lower S.E."/>
            <person name="Chang C.H."/>
            <person name="Bessho-Uehara M."/>
            <person name="Martin G.J."/>
            <person name="Bewick A.J."/>
            <person name="Behringer M."/>
            <person name="Debat H.J."/>
            <person name="Wong I."/>
            <person name="Day J.C."/>
            <person name="Suvorov A."/>
            <person name="Silva C.J."/>
            <person name="Stanger-Hall K.F."/>
            <person name="Hall D.W."/>
            <person name="Schmitz R.J."/>
            <person name="Nelson D.R."/>
            <person name="Lewis S.M."/>
            <person name="Shigenobu S."/>
            <person name="Bybee S.M."/>
            <person name="Larracuente A.M."/>
            <person name="Oba Y."/>
            <person name="Weng J.K."/>
        </authorList>
    </citation>
    <scope>NUCLEOTIDE SEQUENCE [LARGE SCALE GENOMIC DNA]</scope>
    <source>
        <strain evidence="3">1611_PpyrPB1</strain>
        <tissue evidence="3">Whole body</tissue>
    </source>
</reference>
<dbReference type="PANTHER" id="PTHR11008">
    <property type="entry name" value="PROTEIN TAKEOUT-LIKE PROTEIN"/>
    <property type="match status" value="1"/>
</dbReference>
<protein>
    <submittedName>
        <fullName evidence="2">Uncharacterized protein</fullName>
    </submittedName>
</protein>
<dbReference type="SMART" id="SM00700">
    <property type="entry name" value="JHBP"/>
    <property type="match status" value="1"/>
</dbReference>
<dbReference type="PANTHER" id="PTHR11008:SF32">
    <property type="entry name" value="CIRCADIAN CLOCK-CONTROLLED PROTEIN DAYWAKE-RELATED"/>
    <property type="match status" value="1"/>
</dbReference>
<dbReference type="EMBL" id="GEZM01098585">
    <property type="protein sequence ID" value="JAV53845.1"/>
    <property type="molecule type" value="Transcribed_RNA"/>
</dbReference>
<dbReference type="Proteomes" id="UP000327044">
    <property type="component" value="Unassembled WGS sequence"/>
</dbReference>
<feature type="signal peptide" evidence="1">
    <location>
        <begin position="1"/>
        <end position="17"/>
    </location>
</feature>
<organism evidence="2">
    <name type="scientific">Photinus pyralis</name>
    <name type="common">Common eastern firefly</name>
    <name type="synonym">Lampyris pyralis</name>
    <dbReference type="NCBI Taxonomy" id="7054"/>
    <lineage>
        <taxon>Eukaryota</taxon>
        <taxon>Metazoa</taxon>
        <taxon>Ecdysozoa</taxon>
        <taxon>Arthropoda</taxon>
        <taxon>Hexapoda</taxon>
        <taxon>Insecta</taxon>
        <taxon>Pterygota</taxon>
        <taxon>Neoptera</taxon>
        <taxon>Endopterygota</taxon>
        <taxon>Coleoptera</taxon>
        <taxon>Polyphaga</taxon>
        <taxon>Elateriformia</taxon>
        <taxon>Elateroidea</taxon>
        <taxon>Lampyridae</taxon>
        <taxon>Lampyrinae</taxon>
        <taxon>Photinus</taxon>
    </lineage>
</organism>
<reference evidence="3" key="3">
    <citation type="submission" date="2019-08" db="EMBL/GenBank/DDBJ databases">
        <authorList>
            <consortium name="Photinus pyralis genome working group"/>
            <person name="Fallon T.R."/>
            <person name="Sander Lower S.E."/>
            <person name="Weng J.-K."/>
        </authorList>
    </citation>
    <scope>NUCLEOTIDE SEQUENCE</scope>
    <source>
        <strain evidence="3">1611_PpyrPB1</strain>
        <tissue evidence="3">Whole body</tissue>
    </source>
</reference>
<name>A0A1Y1K2K0_PHOPY</name>
<evidence type="ECO:0000313" key="4">
    <source>
        <dbReference type="Proteomes" id="UP000327044"/>
    </source>
</evidence>
<dbReference type="GO" id="GO:0005615">
    <property type="term" value="C:extracellular space"/>
    <property type="evidence" value="ECO:0007669"/>
    <property type="project" value="TreeGrafter"/>
</dbReference>
<keyword evidence="4" id="KW-1185">Reference proteome</keyword>
<dbReference type="InterPro" id="IPR038606">
    <property type="entry name" value="To_sf"/>
</dbReference>
<dbReference type="Gene3D" id="3.15.10.30">
    <property type="entry name" value="Haemolymph juvenile hormone binding protein"/>
    <property type="match status" value="1"/>
</dbReference>
<feature type="chain" id="PRO_5036312501" evidence="1">
    <location>
        <begin position="18"/>
        <end position="232"/>
    </location>
</feature>
<dbReference type="AlphaFoldDB" id="A0A1Y1K2K0"/>
<dbReference type="InterPro" id="IPR010562">
    <property type="entry name" value="Haemolymph_juvenile_hormone-bd"/>
</dbReference>
<keyword evidence="1" id="KW-0732">Signal</keyword>
<sequence length="232" mass="26539">MDRVLLLLFTVVVLANAGEHKKIRVYFKQCEKIDDECIRINAQKVVDLIPIDKPLEVDEWTIKPTKILNYEQHYKNIKMYNHHQGKVAKAHLDANEAESTWKLEMDVYVPEVVLSGDYEFKPGSTLYGVDVASKGKVSYFHRGYNVTLTLSGTVTFEDKAKFTATDSKLLMSADAMAFDFKTGDPKVDERITAVYRDNFHAIFEDAGDQYAEMYAKVYQDIANDLIFDKEAN</sequence>